<evidence type="ECO:0000313" key="1">
    <source>
        <dbReference type="EMBL" id="CAH8244413.1"/>
    </source>
</evidence>
<accession>A0ABN8U0H7</accession>
<gene>
    <name evidence="1" type="ORF">WJ0W_001649</name>
</gene>
<protein>
    <submittedName>
        <fullName evidence="1">Uncharacterized protein</fullName>
    </submittedName>
</protein>
<organism evidence="1 2">
    <name type="scientific">Paenibacillus melissococcoides</name>
    <dbReference type="NCBI Taxonomy" id="2912268"/>
    <lineage>
        <taxon>Bacteria</taxon>
        <taxon>Bacillati</taxon>
        <taxon>Bacillota</taxon>
        <taxon>Bacilli</taxon>
        <taxon>Bacillales</taxon>
        <taxon>Paenibacillaceae</taxon>
        <taxon>Paenibacillus</taxon>
    </lineage>
</organism>
<evidence type="ECO:0000313" key="2">
    <source>
        <dbReference type="Proteomes" id="UP001154322"/>
    </source>
</evidence>
<dbReference type="RefSeq" id="WP_213431307.1">
    <property type="nucleotide sequence ID" value="NZ_AP031286.1"/>
</dbReference>
<proteinExistence type="predicted"/>
<sequence length="62" mass="6645">MIIVIFCSRSPQGSNSRLNCSSSAWYREEQAALAGHILEALCSRSLSLSEAGVEIGKTRAST</sequence>
<keyword evidence="2" id="KW-1185">Reference proteome</keyword>
<dbReference type="EMBL" id="CALYLO010000001">
    <property type="protein sequence ID" value="CAH8244413.1"/>
    <property type="molecule type" value="Genomic_DNA"/>
</dbReference>
<name>A0ABN8U0H7_9BACL</name>
<comment type="caution">
    <text evidence="1">The sequence shown here is derived from an EMBL/GenBank/DDBJ whole genome shotgun (WGS) entry which is preliminary data.</text>
</comment>
<dbReference type="Proteomes" id="UP001154322">
    <property type="component" value="Unassembled WGS sequence"/>
</dbReference>
<reference evidence="1" key="1">
    <citation type="submission" date="2022-06" db="EMBL/GenBank/DDBJ databases">
        <authorList>
            <person name="Dietemann V."/>
            <person name="Ory F."/>
            <person name="Dainat B."/>
            <person name="Oberhansli S."/>
        </authorList>
    </citation>
    <scope>NUCLEOTIDE SEQUENCE</scope>
    <source>
        <strain evidence="1">Ena-SAMPLE-TAB-26-04-2022-14:26:32:270-5432</strain>
    </source>
</reference>